<comment type="caution">
    <text evidence="1">The sequence shown here is derived from an EMBL/GenBank/DDBJ whole genome shotgun (WGS) entry which is preliminary data.</text>
</comment>
<protein>
    <submittedName>
        <fullName evidence="1">Pyrophosphorylase</fullName>
    </submittedName>
</protein>
<dbReference type="EMBL" id="PDEV01000003">
    <property type="protein sequence ID" value="PEN15902.1"/>
    <property type="molecule type" value="Genomic_DNA"/>
</dbReference>
<sequence length="94" mass="10216">MSDRVLSSQAAKDAIQKIQSIINGGLTEQINALNNEGQQLSDPNNWDGPLASTFRETTWPHTHQSLQKASDDLTELNKNLQQIANNIFQAGGGA</sequence>
<gene>
    <name evidence="1" type="ORF">CRM92_07325</name>
</gene>
<keyword evidence="2" id="KW-1185">Reference proteome</keyword>
<accession>A0A2A8D4L1</accession>
<evidence type="ECO:0000313" key="2">
    <source>
        <dbReference type="Proteomes" id="UP000219947"/>
    </source>
</evidence>
<dbReference type="Gene3D" id="1.10.287.1060">
    <property type="entry name" value="ESAT-6-like"/>
    <property type="match status" value="1"/>
</dbReference>
<dbReference type="Proteomes" id="UP000219947">
    <property type="component" value="Unassembled WGS sequence"/>
</dbReference>
<name>A0A2A8D4L1_9MICC</name>
<dbReference type="RefSeq" id="WP_070740039.1">
    <property type="nucleotide sequence ID" value="NZ_CAURLQ010000021.1"/>
</dbReference>
<organism evidence="1 2">
    <name type="scientific">Rothia dentocariosa</name>
    <dbReference type="NCBI Taxonomy" id="2047"/>
    <lineage>
        <taxon>Bacteria</taxon>
        <taxon>Bacillati</taxon>
        <taxon>Actinomycetota</taxon>
        <taxon>Actinomycetes</taxon>
        <taxon>Micrococcales</taxon>
        <taxon>Micrococcaceae</taxon>
        <taxon>Rothia</taxon>
    </lineage>
</organism>
<evidence type="ECO:0000313" key="1">
    <source>
        <dbReference type="EMBL" id="PEN15902.1"/>
    </source>
</evidence>
<reference evidence="1" key="1">
    <citation type="submission" date="2017-10" db="EMBL/GenBank/DDBJ databases">
        <title>Kefir isolates.</title>
        <authorList>
            <person name="Kim Y."/>
            <person name="Blasche S."/>
        </authorList>
    </citation>
    <scope>NUCLEOTIDE SEQUENCE [LARGE SCALE GENOMIC DNA]</scope>
    <source>
        <strain evidence="1">OG2-2</strain>
    </source>
</reference>
<proteinExistence type="predicted"/>
<dbReference type="AlphaFoldDB" id="A0A2A8D4L1"/>